<keyword evidence="1" id="KW-0677">Repeat</keyword>
<dbReference type="InterPro" id="IPR002885">
    <property type="entry name" value="PPR_rpt"/>
</dbReference>
<dbReference type="PANTHER" id="PTHR47942:SF63">
    <property type="entry name" value="PENTATRICOPEPTIDE REPEAT-CONTAINING PROTEIN"/>
    <property type="match status" value="1"/>
</dbReference>
<evidence type="ECO:0000256" key="1">
    <source>
        <dbReference type="ARBA" id="ARBA00022737"/>
    </source>
</evidence>
<organism evidence="4 5">
    <name type="scientific">Fistulifera solaris</name>
    <name type="common">Oleaginous diatom</name>
    <dbReference type="NCBI Taxonomy" id="1519565"/>
    <lineage>
        <taxon>Eukaryota</taxon>
        <taxon>Sar</taxon>
        <taxon>Stramenopiles</taxon>
        <taxon>Ochrophyta</taxon>
        <taxon>Bacillariophyta</taxon>
        <taxon>Bacillariophyceae</taxon>
        <taxon>Bacillariophycidae</taxon>
        <taxon>Naviculales</taxon>
        <taxon>Naviculaceae</taxon>
        <taxon>Fistulifera</taxon>
    </lineage>
</organism>
<keyword evidence="5" id="KW-1185">Reference proteome</keyword>
<evidence type="ECO:0000256" key="3">
    <source>
        <dbReference type="SAM" id="MobiDB-lite"/>
    </source>
</evidence>
<evidence type="ECO:0008006" key="6">
    <source>
        <dbReference type="Google" id="ProtNLM"/>
    </source>
</evidence>
<feature type="compositionally biased region" description="Polar residues" evidence="3">
    <location>
        <begin position="1"/>
        <end position="10"/>
    </location>
</feature>
<dbReference type="PANTHER" id="PTHR47942">
    <property type="entry name" value="TETRATRICOPEPTIDE REPEAT (TPR)-LIKE SUPERFAMILY PROTEIN-RELATED"/>
    <property type="match status" value="1"/>
</dbReference>
<feature type="region of interest" description="Disordered" evidence="3">
    <location>
        <begin position="1"/>
        <end position="57"/>
    </location>
</feature>
<feature type="repeat" description="PPR" evidence="2">
    <location>
        <begin position="500"/>
        <end position="530"/>
    </location>
</feature>
<evidence type="ECO:0000313" key="5">
    <source>
        <dbReference type="Proteomes" id="UP000198406"/>
    </source>
</evidence>
<evidence type="ECO:0000256" key="2">
    <source>
        <dbReference type="PROSITE-ProRule" id="PRU00708"/>
    </source>
</evidence>
<evidence type="ECO:0000313" key="4">
    <source>
        <dbReference type="EMBL" id="GAX09744.1"/>
    </source>
</evidence>
<accession>A0A1Z5J6W0</accession>
<name>A0A1Z5J6W0_FISSO</name>
<dbReference type="Pfam" id="PF13812">
    <property type="entry name" value="PPR_3"/>
    <property type="match status" value="1"/>
</dbReference>
<protein>
    <recommendedName>
        <fullName evidence="6">Pentacotripeptide-repeat region of PRORP domain-containing protein</fullName>
    </recommendedName>
</protein>
<reference evidence="4 5" key="1">
    <citation type="journal article" date="2015" name="Plant Cell">
        <title>Oil accumulation by the oleaginous diatom Fistulifera solaris as revealed by the genome and transcriptome.</title>
        <authorList>
            <person name="Tanaka T."/>
            <person name="Maeda Y."/>
            <person name="Veluchamy A."/>
            <person name="Tanaka M."/>
            <person name="Abida H."/>
            <person name="Marechal E."/>
            <person name="Bowler C."/>
            <person name="Muto M."/>
            <person name="Sunaga Y."/>
            <person name="Tanaka M."/>
            <person name="Yoshino T."/>
            <person name="Taniguchi T."/>
            <person name="Fukuda Y."/>
            <person name="Nemoto M."/>
            <person name="Matsumoto M."/>
            <person name="Wong P.S."/>
            <person name="Aburatani S."/>
            <person name="Fujibuchi W."/>
        </authorList>
    </citation>
    <scope>NUCLEOTIDE SEQUENCE [LARGE SCALE GENOMIC DNA]</scope>
    <source>
        <strain evidence="4 5">JPCC DA0580</strain>
    </source>
</reference>
<comment type="caution">
    <text evidence="4">The sequence shown here is derived from an EMBL/GenBank/DDBJ whole genome shotgun (WGS) entry which is preliminary data.</text>
</comment>
<proteinExistence type="predicted"/>
<dbReference type="InParanoid" id="A0A1Z5J6W0"/>
<dbReference type="Pfam" id="PF01535">
    <property type="entry name" value="PPR"/>
    <property type="match status" value="2"/>
</dbReference>
<gene>
    <name evidence="4" type="ORF">FisN_19Lh213</name>
</gene>
<dbReference type="AlphaFoldDB" id="A0A1Z5J6W0"/>
<feature type="compositionally biased region" description="Polar residues" evidence="3">
    <location>
        <begin position="30"/>
        <end position="39"/>
    </location>
</feature>
<dbReference type="Proteomes" id="UP000198406">
    <property type="component" value="Unassembled WGS sequence"/>
</dbReference>
<sequence length="665" mass="74732">MAFHPRNTNIRPLLVPESDSWGPAYEQGKKQQQPFQVASTAADKENVPPPQHRLGGHIQDFTYPPTSSNPTCANGSSLNWQSIFTESFEDRSIIASQNLSSLPTVSTQKMPWKQNTIPFSDSLQGSNLSILGHRAVPTQITGVAIPAEKPVSFAHAVRANLPPPPPKLPAPSYSYASKAEPGGLFYSQFPDKIQTPADFGRAIRDAAKTGSPTEGAKLSERMLRKMIDDFESKRSKYRPDGACFNAVIHAYAEMGDAHAAEHILTLMHQDFEKGNSNAEPNAKIYTNILHAWRKSKSPDAPERCEKILGTMNRLSDTGALPNCKPDAFSYTVAFHCWAESNRNEAAKRADHLFREMESRYMAGESGLQPDAILYSNVINIFTKNATTNHRAEELLWAMVHDFLTGNKFAEPKIRNFNTIMAMWSKSTEDIAPYKAQTIVLRMLEFCKEKILNMAPDSYTYCLLLKTWASSKHPEGISQAVKCLYWMKEQFIEGDEAACPDVIKYTTCISALAKNGNPDRAESLLQEMCEDYLGGNQKAKPNLKLFEIVLNSWTGAYKNDPDPHRAEALLRHMWDLHSSQKFRSICPRSVTYSRIVMSMASNDAPERAEELLFEMDQLCHSQKISEGPTLELLLAVTKAWICSKHEDRHLHIQLLHKLRLERFANV</sequence>
<dbReference type="NCBIfam" id="TIGR00756">
    <property type="entry name" value="PPR"/>
    <property type="match status" value="1"/>
</dbReference>
<dbReference type="OrthoDB" id="47691at2759"/>
<dbReference type="InterPro" id="IPR051222">
    <property type="entry name" value="PPR/CCM1_RNA-binding"/>
</dbReference>
<dbReference type="Gene3D" id="1.25.40.10">
    <property type="entry name" value="Tetratricopeptide repeat domain"/>
    <property type="match status" value="3"/>
</dbReference>
<dbReference type="PROSITE" id="PS51375">
    <property type="entry name" value="PPR"/>
    <property type="match status" value="1"/>
</dbReference>
<dbReference type="EMBL" id="BDSP01000011">
    <property type="protein sequence ID" value="GAX09744.1"/>
    <property type="molecule type" value="Genomic_DNA"/>
</dbReference>
<dbReference type="InterPro" id="IPR011990">
    <property type="entry name" value="TPR-like_helical_dom_sf"/>
</dbReference>